<protein>
    <recommendedName>
        <fullName evidence="6">MYND-type domain-containing protein</fullName>
    </recommendedName>
</protein>
<accession>A0AAV0Y7C8</accession>
<dbReference type="Pfam" id="PF01753">
    <property type="entry name" value="zf-MYND"/>
    <property type="match status" value="1"/>
</dbReference>
<feature type="domain" description="MYND-type" evidence="6">
    <location>
        <begin position="881"/>
        <end position="918"/>
    </location>
</feature>
<keyword evidence="1" id="KW-0479">Metal-binding</keyword>
<dbReference type="AlphaFoldDB" id="A0AAV0Y7C8"/>
<dbReference type="PROSITE" id="PS50865">
    <property type="entry name" value="ZF_MYND_2"/>
    <property type="match status" value="1"/>
</dbReference>
<evidence type="ECO:0000256" key="5">
    <source>
        <dbReference type="SAM" id="MobiDB-lite"/>
    </source>
</evidence>
<reference evidence="7 8" key="1">
    <citation type="submission" date="2023-01" db="EMBL/GenBank/DDBJ databases">
        <authorList>
            <person name="Whitehead M."/>
        </authorList>
    </citation>
    <scope>NUCLEOTIDE SEQUENCE [LARGE SCALE GENOMIC DNA]</scope>
</reference>
<dbReference type="Proteomes" id="UP001160148">
    <property type="component" value="Unassembled WGS sequence"/>
</dbReference>
<evidence type="ECO:0000256" key="4">
    <source>
        <dbReference type="PROSITE-ProRule" id="PRU00134"/>
    </source>
</evidence>
<evidence type="ECO:0000259" key="6">
    <source>
        <dbReference type="PROSITE" id="PS50865"/>
    </source>
</evidence>
<dbReference type="Gene3D" id="6.10.140.2220">
    <property type="match status" value="1"/>
</dbReference>
<gene>
    <name evidence="7" type="ORF">MEUPH1_LOCUS29751</name>
</gene>
<feature type="region of interest" description="Disordered" evidence="5">
    <location>
        <begin position="725"/>
        <end position="756"/>
    </location>
</feature>
<keyword evidence="2 4" id="KW-0863">Zinc-finger</keyword>
<proteinExistence type="predicted"/>
<evidence type="ECO:0000256" key="1">
    <source>
        <dbReference type="ARBA" id="ARBA00022723"/>
    </source>
</evidence>
<dbReference type="InterPro" id="IPR002893">
    <property type="entry name" value="Znf_MYND"/>
</dbReference>
<feature type="region of interest" description="Disordered" evidence="5">
    <location>
        <begin position="132"/>
        <end position="160"/>
    </location>
</feature>
<organism evidence="7 8">
    <name type="scientific">Macrosiphum euphorbiae</name>
    <name type="common">potato aphid</name>
    <dbReference type="NCBI Taxonomy" id="13131"/>
    <lineage>
        <taxon>Eukaryota</taxon>
        <taxon>Metazoa</taxon>
        <taxon>Ecdysozoa</taxon>
        <taxon>Arthropoda</taxon>
        <taxon>Hexapoda</taxon>
        <taxon>Insecta</taxon>
        <taxon>Pterygota</taxon>
        <taxon>Neoptera</taxon>
        <taxon>Paraneoptera</taxon>
        <taxon>Hemiptera</taxon>
        <taxon>Sternorrhyncha</taxon>
        <taxon>Aphidomorpha</taxon>
        <taxon>Aphidoidea</taxon>
        <taxon>Aphididae</taxon>
        <taxon>Macrosiphini</taxon>
        <taxon>Macrosiphum</taxon>
    </lineage>
</organism>
<evidence type="ECO:0000256" key="2">
    <source>
        <dbReference type="ARBA" id="ARBA00022771"/>
    </source>
</evidence>
<feature type="compositionally biased region" description="Basic and acidic residues" evidence="5">
    <location>
        <begin position="149"/>
        <end position="160"/>
    </location>
</feature>
<sequence>MHTKKYIDNLLKNAIYGNPFIQLTAEDVQNCKLSLNKNQHNTQKEDCNKLKENDNFYKDVNTSIDDKTTNDVIMTKADVTYNNNYSSIEGDPANKKQKLETNGTDILKLVLSRESEILKFKSQFKSPLKTNKEITTTSTKEVSLEESESEKSSENTQKEDCNKLKENDNFYKDVNTSIDDKTTKDVTMTKADITYNNNYSSIEDPANKKQKLETNGTDILKLVLSRESEILKFKSQFKSPLKTNKEITITSTKEVLLEESESEKSSENTQKEDCNKLKENDNFYKDVNTSIDDKTTKDVTMTKADITYNNNYSSIEDPANKKQKLETNGTDILKLVLSRESEILKFKSQFKSPLKTNKEITTTSTTEVSLEESIESQSQNLKSSEKNVKSMIRVIDPRKMMKEDDYKIWMKNNPFGIEQKHVQTEIKKVSVAKLSTTRFQPSLHSNKVNGVKQALNSKNLVRANLIKIEKLYIKYFSKCVQDTVVIIANILNIISISNKYYENRINESYKKRFEAEKLKGICDADQLHGKHKRILQTKLKNNFICVISSFAESEFDLAFQIFFLSILTVLQVLDQPKFGKGGIFKNVVHLLSNSLKNCEFNHQFKQKMFSMFRSKTFQPECINLISIIEDSRDTDPGITDRMTLFFVSTVYSRTFFQPVIKAVTCDSNDDLELLIDNANFQCCINSKFKDPVDSSTVLHPNNKIPVPETIQRPINSDVTTQNRFLANNPDKTNQQMPVSNSDTAVEPTSSTSQPLNNFYKPLSYSLQKKTSESSTSLGIPTKKCIVVKPATSNSSLVQVTSPFSGTATTSTPTTFVTFNPSIQKNKSVINSQLHRAIGGIILIDNKQYKLVQAPLGQMRAGVNGSNILVTSPSIVIIKCHAKNCNNSVTIMCSVCKIVKYCSYACQGRDWYDNHRDVCRPLNIGP</sequence>
<evidence type="ECO:0000256" key="3">
    <source>
        <dbReference type="ARBA" id="ARBA00022833"/>
    </source>
</evidence>
<comment type="caution">
    <text evidence="7">The sequence shown here is derived from an EMBL/GenBank/DDBJ whole genome shotgun (WGS) entry which is preliminary data.</text>
</comment>
<evidence type="ECO:0000313" key="7">
    <source>
        <dbReference type="EMBL" id="CAI6376378.1"/>
    </source>
</evidence>
<name>A0AAV0Y7C8_9HEMI</name>
<evidence type="ECO:0000313" key="8">
    <source>
        <dbReference type="Proteomes" id="UP001160148"/>
    </source>
</evidence>
<keyword evidence="3" id="KW-0862">Zinc</keyword>
<dbReference type="GO" id="GO:0008270">
    <property type="term" value="F:zinc ion binding"/>
    <property type="evidence" value="ECO:0007669"/>
    <property type="project" value="UniProtKB-KW"/>
</dbReference>
<dbReference type="SUPFAM" id="SSF144232">
    <property type="entry name" value="HIT/MYND zinc finger-like"/>
    <property type="match status" value="1"/>
</dbReference>
<dbReference type="EMBL" id="CARXXK010001473">
    <property type="protein sequence ID" value="CAI6376378.1"/>
    <property type="molecule type" value="Genomic_DNA"/>
</dbReference>
<keyword evidence="8" id="KW-1185">Reference proteome</keyword>